<dbReference type="AlphaFoldDB" id="A0A3M8RK42"/>
<accession>A0A3M8RK42</accession>
<organism evidence="1">
    <name type="scientific">Acidithiobacillus sulfuriphilus</name>
    <dbReference type="NCBI Taxonomy" id="1867749"/>
    <lineage>
        <taxon>Bacteria</taxon>
        <taxon>Pseudomonadati</taxon>
        <taxon>Pseudomonadota</taxon>
        <taxon>Acidithiobacillia</taxon>
        <taxon>Acidithiobacillales</taxon>
        <taxon>Acidithiobacillaceae</taxon>
        <taxon>Acidithiobacillus</taxon>
    </lineage>
</organism>
<dbReference type="EMBL" id="RIZI01000117">
    <property type="protein sequence ID" value="RNF68693.1"/>
    <property type="molecule type" value="Genomic_DNA"/>
</dbReference>
<protein>
    <submittedName>
        <fullName evidence="1">MerR family transcriptional regulator</fullName>
    </submittedName>
</protein>
<evidence type="ECO:0000313" key="1">
    <source>
        <dbReference type="EMBL" id="RNF68693.1"/>
    </source>
</evidence>
<dbReference type="Pfam" id="PF13591">
    <property type="entry name" value="MerR_2"/>
    <property type="match status" value="1"/>
</dbReference>
<dbReference type="RefSeq" id="WP_123101958.1">
    <property type="nucleotide sequence ID" value="NZ_CP127527.1"/>
</dbReference>
<proteinExistence type="predicted"/>
<comment type="caution">
    <text evidence="1">The sequence shown here is derived from an EMBL/GenBank/DDBJ whole genome shotgun (WGS) entry which is preliminary data.</text>
</comment>
<sequence length="96" mass="10799">MAPTPIPVFEAELLEEGGFSLDFSHFCAVLQCPEGEAVQLVRYGVIHPSGSGPQHWRFRALDLYRARLSRRLIRDLELDLAGAALAVELLERLRQL</sequence>
<name>A0A3M8RK42_9PROT</name>
<reference evidence="1" key="1">
    <citation type="submission" date="2018-10" db="EMBL/GenBank/DDBJ databases">
        <title>Acidithiobacillus sulfuriphilus sp. nov.: an extremely acidophilic sulfur-oxidizing chemolithotroph isolated from a neutral pH environment.</title>
        <authorList>
            <person name="Falagan C."/>
            <person name="Moya-Beltran A."/>
            <person name="Quatrini R."/>
            <person name="Johnson D.B."/>
        </authorList>
    </citation>
    <scope>NUCLEOTIDE SEQUENCE [LARGE SCALE GENOMIC DNA]</scope>
    <source>
        <strain evidence="1">CJ-2</strain>
    </source>
</reference>
<gene>
    <name evidence="1" type="ORF">EC580_02725</name>
</gene>
<dbReference type="OrthoDB" id="5567704at2"/>
<dbReference type="Gene3D" id="1.10.1660.10">
    <property type="match status" value="1"/>
</dbReference>